<dbReference type="InParanoid" id="A0A3Q7FJM1"/>
<protein>
    <submittedName>
        <fullName evidence="1">Uncharacterized protein</fullName>
    </submittedName>
</protein>
<dbReference type="Gramene" id="Solyc03g078320.1.1">
    <property type="protein sequence ID" value="Solyc03g078320.1.1.1"/>
    <property type="gene ID" value="Solyc03g078320.1"/>
</dbReference>
<dbReference type="PaxDb" id="4081-Solyc03g078320.1.1"/>
<dbReference type="STRING" id="4081.A0A3Q7FJM1"/>
<dbReference type="EnsemblPlants" id="Solyc03g078320.1.1">
    <property type="protein sequence ID" value="Solyc03g078320.1.1.1"/>
    <property type="gene ID" value="Solyc03g078320.1"/>
</dbReference>
<keyword evidence="2" id="KW-1185">Reference proteome</keyword>
<reference evidence="1" key="2">
    <citation type="submission" date="2019-01" db="UniProtKB">
        <authorList>
            <consortium name="EnsemblPlants"/>
        </authorList>
    </citation>
    <scope>IDENTIFICATION</scope>
    <source>
        <strain evidence="1">cv. Heinz 1706</strain>
    </source>
</reference>
<sequence length="53" mass="6287">MLSSYREEKSKIWRMLFGNNPFIDSVWIYGSSFESFLVVVVNPSKQQVEKWAK</sequence>
<dbReference type="AlphaFoldDB" id="A0A3Q7FJM1"/>
<accession>A0A3Q7FJM1</accession>
<evidence type="ECO:0000313" key="1">
    <source>
        <dbReference type="EnsemblPlants" id="Solyc03g078320.1.1.1"/>
    </source>
</evidence>
<organism evidence="1">
    <name type="scientific">Solanum lycopersicum</name>
    <name type="common">Tomato</name>
    <name type="synonym">Lycopersicon esculentum</name>
    <dbReference type="NCBI Taxonomy" id="4081"/>
    <lineage>
        <taxon>Eukaryota</taxon>
        <taxon>Viridiplantae</taxon>
        <taxon>Streptophyta</taxon>
        <taxon>Embryophyta</taxon>
        <taxon>Tracheophyta</taxon>
        <taxon>Spermatophyta</taxon>
        <taxon>Magnoliopsida</taxon>
        <taxon>eudicotyledons</taxon>
        <taxon>Gunneridae</taxon>
        <taxon>Pentapetalae</taxon>
        <taxon>asterids</taxon>
        <taxon>lamiids</taxon>
        <taxon>Solanales</taxon>
        <taxon>Solanaceae</taxon>
        <taxon>Solanoideae</taxon>
        <taxon>Solaneae</taxon>
        <taxon>Solanum</taxon>
        <taxon>Solanum subgen. Lycopersicon</taxon>
    </lineage>
</organism>
<reference evidence="1" key="1">
    <citation type="journal article" date="2012" name="Nature">
        <title>The tomato genome sequence provides insights into fleshy fruit evolution.</title>
        <authorList>
            <consortium name="Tomato Genome Consortium"/>
        </authorList>
    </citation>
    <scope>NUCLEOTIDE SEQUENCE [LARGE SCALE GENOMIC DNA]</scope>
    <source>
        <strain evidence="1">cv. Heinz 1706</strain>
    </source>
</reference>
<name>A0A3Q7FJM1_SOLLC</name>
<proteinExistence type="predicted"/>
<evidence type="ECO:0000313" key="2">
    <source>
        <dbReference type="Proteomes" id="UP000004994"/>
    </source>
</evidence>
<dbReference type="Proteomes" id="UP000004994">
    <property type="component" value="Chromosome 3"/>
</dbReference>